<name>A0A9Q0AKV0_9PEZI</name>
<dbReference type="InterPro" id="IPR014748">
    <property type="entry name" value="Enoyl-CoA_hydra_C"/>
</dbReference>
<dbReference type="InterPro" id="IPR001753">
    <property type="entry name" value="Enoyl-CoA_hydra/iso"/>
</dbReference>
<proteinExistence type="inferred from homology"/>
<dbReference type="InterPro" id="IPR029045">
    <property type="entry name" value="ClpP/crotonase-like_dom_sf"/>
</dbReference>
<accession>A0A9Q0AKV0</accession>
<dbReference type="EMBL" id="JAFIMR010000041">
    <property type="protein sequence ID" value="KAI1857114.1"/>
    <property type="molecule type" value="Genomic_DNA"/>
</dbReference>
<dbReference type="Gene3D" id="1.10.12.10">
    <property type="entry name" value="Lyase 2-enoyl-coa Hydratase, Chain A, domain 2"/>
    <property type="match status" value="1"/>
</dbReference>
<dbReference type="SUPFAM" id="SSF52096">
    <property type="entry name" value="ClpP/crotonase"/>
    <property type="match status" value="1"/>
</dbReference>
<dbReference type="PANTHER" id="PTHR43684:SF4">
    <property type="entry name" value="ENOYL-COA HYDRATASE_ISOMERASE FAMILY PROTEIN (AFU_ORTHOLOGUE AFUA_1G01890)"/>
    <property type="match status" value="1"/>
</dbReference>
<dbReference type="CDD" id="cd06558">
    <property type="entry name" value="crotonase-like"/>
    <property type="match status" value="1"/>
</dbReference>
<keyword evidence="4" id="KW-1185">Reference proteome</keyword>
<dbReference type="AlphaFoldDB" id="A0A9Q0AKV0"/>
<gene>
    <name evidence="3" type="ORF">JX265_011315</name>
</gene>
<protein>
    <recommendedName>
        <fullName evidence="5">Enoyl-CoA hydratase</fullName>
    </recommendedName>
</protein>
<evidence type="ECO:0000313" key="3">
    <source>
        <dbReference type="EMBL" id="KAI1857114.1"/>
    </source>
</evidence>
<reference evidence="3" key="1">
    <citation type="submission" date="2021-03" db="EMBL/GenBank/DDBJ databases">
        <title>Revisited historic fungal species revealed as producer of novel bioactive compounds through whole genome sequencing and comparative genomics.</title>
        <authorList>
            <person name="Vignolle G.A."/>
            <person name="Hochenegger N."/>
            <person name="Mach R.L."/>
            <person name="Mach-Aigner A.R."/>
            <person name="Javad Rahimi M."/>
            <person name="Salim K.A."/>
            <person name="Chan C.M."/>
            <person name="Lim L.B.L."/>
            <person name="Cai F."/>
            <person name="Druzhinina I.S."/>
            <person name="U'Ren J.M."/>
            <person name="Derntl C."/>
        </authorList>
    </citation>
    <scope>NUCLEOTIDE SEQUENCE</scope>
    <source>
        <strain evidence="3">TUCIM 5799</strain>
    </source>
</reference>
<dbReference type="InterPro" id="IPR051053">
    <property type="entry name" value="ECH/Chromodomain_protein"/>
</dbReference>
<dbReference type="PANTHER" id="PTHR43684">
    <property type="match status" value="1"/>
</dbReference>
<evidence type="ECO:0000313" key="4">
    <source>
        <dbReference type="Proteomes" id="UP000829685"/>
    </source>
</evidence>
<comment type="caution">
    <text evidence="3">The sequence shown here is derived from an EMBL/GenBank/DDBJ whole genome shotgun (WGS) entry which is preliminary data.</text>
</comment>
<dbReference type="Gene3D" id="3.90.226.10">
    <property type="entry name" value="2-enoyl-CoA Hydratase, Chain A, domain 1"/>
    <property type="match status" value="1"/>
</dbReference>
<evidence type="ECO:0000256" key="2">
    <source>
        <dbReference type="SAM" id="MobiDB-lite"/>
    </source>
</evidence>
<evidence type="ECO:0008006" key="5">
    <source>
        <dbReference type="Google" id="ProtNLM"/>
    </source>
</evidence>
<organism evidence="3 4">
    <name type="scientific">Neoarthrinium moseri</name>
    <dbReference type="NCBI Taxonomy" id="1658444"/>
    <lineage>
        <taxon>Eukaryota</taxon>
        <taxon>Fungi</taxon>
        <taxon>Dikarya</taxon>
        <taxon>Ascomycota</taxon>
        <taxon>Pezizomycotina</taxon>
        <taxon>Sordariomycetes</taxon>
        <taxon>Xylariomycetidae</taxon>
        <taxon>Amphisphaeriales</taxon>
        <taxon>Apiosporaceae</taxon>
        <taxon>Neoarthrinium</taxon>
    </lineage>
</organism>
<evidence type="ECO:0000256" key="1">
    <source>
        <dbReference type="ARBA" id="ARBA00005254"/>
    </source>
</evidence>
<sequence length="343" mass="37116">MTSPEHPLSYNDYALPQVKLQHHPASSPVPTPVIQVLLDRPAQNNAFTDTMVTSLVTAFGLLSSDPRVKAVVFGSTDPRNRFFCAGMDLGDASAAVTGTGPSSEKKPERPPPPPTTAAELDRQRREHRDGGAQVSLAIYRCNKPVIAAINGHAVGVGITMTLPCNFRIVSEEAKIGFVFARRGINMEACSSFFLPRILGAGRALHLVTTGSTYSPREPVVADLFAEVTAPEKVLPRALELAGEVAARTSGVATRAMRDMVYRGAASPEGAFALESAVFFDLFRGADAREGIRSFLEKREPRFDGIWDAEKPAVWPWWPEQQEPGKPADKKAGAGVLAWLRSKL</sequence>
<dbReference type="Proteomes" id="UP000829685">
    <property type="component" value="Unassembled WGS sequence"/>
</dbReference>
<dbReference type="Pfam" id="PF00378">
    <property type="entry name" value="ECH_1"/>
    <property type="match status" value="2"/>
</dbReference>
<comment type="similarity">
    <text evidence="1">Belongs to the enoyl-CoA hydratase/isomerase family.</text>
</comment>
<feature type="region of interest" description="Disordered" evidence="2">
    <location>
        <begin position="94"/>
        <end position="127"/>
    </location>
</feature>